<evidence type="ECO:0000313" key="2">
    <source>
        <dbReference type="EMBL" id="AMW08132.1"/>
    </source>
</evidence>
<dbReference type="GO" id="GO:0003677">
    <property type="term" value="F:DNA binding"/>
    <property type="evidence" value="ECO:0007669"/>
    <property type="project" value="InterPro"/>
</dbReference>
<dbReference type="SMART" id="SM00530">
    <property type="entry name" value="HTH_XRE"/>
    <property type="match status" value="1"/>
</dbReference>
<dbReference type="Gene3D" id="1.10.260.40">
    <property type="entry name" value="lambda repressor-like DNA-binding domains"/>
    <property type="match status" value="1"/>
</dbReference>
<dbReference type="RefSeq" id="WP_062924610.1">
    <property type="nucleotide sequence ID" value="NZ_CP015098.1"/>
</dbReference>
<dbReference type="KEGG" id="stsi:A4E84_00330"/>
<dbReference type="Pfam" id="PF13560">
    <property type="entry name" value="HTH_31"/>
    <property type="match status" value="1"/>
</dbReference>
<proteinExistence type="predicted"/>
<dbReference type="CDD" id="cd00093">
    <property type="entry name" value="HTH_XRE"/>
    <property type="match status" value="1"/>
</dbReference>
<reference evidence="3" key="1">
    <citation type="submission" date="2016-04" db="EMBL/GenBank/DDBJ databases">
        <authorList>
            <person name="Zhang B."/>
        </authorList>
    </citation>
    <scope>NUCLEOTIDE SEQUENCE [LARGE SCALE GENOMIC DNA]</scope>
    <source>
        <strain evidence="3">S10</strain>
    </source>
</reference>
<protein>
    <recommendedName>
        <fullName evidence="1">HTH cro/C1-type domain-containing protein</fullName>
    </recommendedName>
</protein>
<accession>A0A143BSN1</accession>
<gene>
    <name evidence="2" type="ORF">A4E84_00330</name>
</gene>
<dbReference type="InterPro" id="IPR001387">
    <property type="entry name" value="Cro/C1-type_HTH"/>
</dbReference>
<dbReference type="AlphaFoldDB" id="A0A143BSN1"/>
<dbReference type="InterPro" id="IPR010982">
    <property type="entry name" value="Lambda_DNA-bd_dom_sf"/>
</dbReference>
<sequence>MGDVHEDPLAELALRLRTLRAQRGLQMGGLQQRTGLGRTTVSQALNGQVVPTEATLVALAKALGTDVEPLVALREAAVRQPDVSPARVVRRPVRPKVEPSFEERYLNYMAERHSQLTVVGLDLSRPERARWPLDAAYLSLELAERPEGWPAGDEEADRPSVVVKPAEHALANCRRGRCHVVECGVV</sequence>
<dbReference type="Proteomes" id="UP000076096">
    <property type="component" value="Chromosome"/>
</dbReference>
<dbReference type="PROSITE" id="PS50943">
    <property type="entry name" value="HTH_CROC1"/>
    <property type="match status" value="1"/>
</dbReference>
<dbReference type="EMBL" id="CP015098">
    <property type="protein sequence ID" value="AMW08132.1"/>
    <property type="molecule type" value="Genomic_DNA"/>
</dbReference>
<evidence type="ECO:0000259" key="1">
    <source>
        <dbReference type="PROSITE" id="PS50943"/>
    </source>
</evidence>
<keyword evidence="3" id="KW-1185">Reference proteome</keyword>
<dbReference type="SUPFAM" id="SSF47413">
    <property type="entry name" value="lambda repressor-like DNA-binding domains"/>
    <property type="match status" value="1"/>
</dbReference>
<evidence type="ECO:0000313" key="3">
    <source>
        <dbReference type="Proteomes" id="UP000076096"/>
    </source>
</evidence>
<organism evidence="2 3">
    <name type="scientific">Streptomyces qaidamensis</name>
    <dbReference type="NCBI Taxonomy" id="1783515"/>
    <lineage>
        <taxon>Bacteria</taxon>
        <taxon>Bacillati</taxon>
        <taxon>Actinomycetota</taxon>
        <taxon>Actinomycetes</taxon>
        <taxon>Kitasatosporales</taxon>
        <taxon>Streptomycetaceae</taxon>
        <taxon>Streptomyces</taxon>
        <taxon>Streptomyces aurantiacus group</taxon>
    </lineage>
</organism>
<name>A0A143BSN1_9ACTN</name>
<feature type="domain" description="HTH cro/C1-type" evidence="1">
    <location>
        <begin position="16"/>
        <end position="70"/>
    </location>
</feature>